<dbReference type="EMBL" id="CAJJDP010000031">
    <property type="protein sequence ID" value="CAD8155722.1"/>
    <property type="molecule type" value="Genomic_DNA"/>
</dbReference>
<keyword evidence="2" id="KW-1185">Reference proteome</keyword>
<dbReference type="OrthoDB" id="303933at2759"/>
<comment type="caution">
    <text evidence="1">The sequence shown here is derived from an EMBL/GenBank/DDBJ whole genome shotgun (WGS) entry which is preliminary data.</text>
</comment>
<proteinExistence type="predicted"/>
<evidence type="ECO:0000313" key="2">
    <source>
        <dbReference type="Proteomes" id="UP000683925"/>
    </source>
</evidence>
<dbReference type="AlphaFoldDB" id="A0A8S1TW19"/>
<dbReference type="Proteomes" id="UP000683925">
    <property type="component" value="Unassembled WGS sequence"/>
</dbReference>
<gene>
    <name evidence="1" type="ORF">POCTA_138.1.T0310087</name>
</gene>
<name>A0A8S1TW19_PAROT</name>
<sequence length="215" mass="25066">MAQLITLVDLINNPTTIKGSQDISALVQVFMGKQINLIYDGLTYCQLTGEIIGNKKKIELKLPNNQTFIVIQEQLKMLIENNSFINGRFDPFYSTLYGVQFIQECQQKQVFTDPVNIEITDDILKLVYEDNFNKIKEDTRNLYEESQRNLEEFSKTLPIKCHKTQKEIQILKDGFNIQSLWFSLEGALMMLETNKDVLFSHQCDFLNNYKTKMQI</sequence>
<reference evidence="1" key="1">
    <citation type="submission" date="2021-01" db="EMBL/GenBank/DDBJ databases">
        <authorList>
            <consortium name="Genoscope - CEA"/>
            <person name="William W."/>
        </authorList>
    </citation>
    <scope>NUCLEOTIDE SEQUENCE</scope>
</reference>
<accession>A0A8S1TW19</accession>
<protein>
    <submittedName>
        <fullName evidence="1">Uncharacterized protein</fullName>
    </submittedName>
</protein>
<organism evidence="1 2">
    <name type="scientific">Paramecium octaurelia</name>
    <dbReference type="NCBI Taxonomy" id="43137"/>
    <lineage>
        <taxon>Eukaryota</taxon>
        <taxon>Sar</taxon>
        <taxon>Alveolata</taxon>
        <taxon>Ciliophora</taxon>
        <taxon>Intramacronucleata</taxon>
        <taxon>Oligohymenophorea</taxon>
        <taxon>Peniculida</taxon>
        <taxon>Parameciidae</taxon>
        <taxon>Paramecium</taxon>
    </lineage>
</organism>
<dbReference type="OMA" id="KCHKTQK"/>
<evidence type="ECO:0000313" key="1">
    <source>
        <dbReference type="EMBL" id="CAD8155722.1"/>
    </source>
</evidence>